<dbReference type="RefSeq" id="WP_145360247.1">
    <property type="nucleotide sequence ID" value="NZ_CP036265.1"/>
</dbReference>
<evidence type="ECO:0000313" key="7">
    <source>
        <dbReference type="EMBL" id="QDT17369.1"/>
    </source>
</evidence>
<evidence type="ECO:0000313" key="8">
    <source>
        <dbReference type="Proteomes" id="UP000318741"/>
    </source>
</evidence>
<evidence type="ECO:0000256" key="1">
    <source>
        <dbReference type="ARBA" id="ARBA00004141"/>
    </source>
</evidence>
<reference evidence="7 8" key="1">
    <citation type="submission" date="2019-02" db="EMBL/GenBank/DDBJ databases">
        <title>Deep-cultivation of Planctomycetes and their phenomic and genomic characterization uncovers novel biology.</title>
        <authorList>
            <person name="Wiegand S."/>
            <person name="Jogler M."/>
            <person name="Boedeker C."/>
            <person name="Pinto D."/>
            <person name="Vollmers J."/>
            <person name="Rivas-Marin E."/>
            <person name="Kohn T."/>
            <person name="Peeters S.H."/>
            <person name="Heuer A."/>
            <person name="Rast P."/>
            <person name="Oberbeckmann S."/>
            <person name="Bunk B."/>
            <person name="Jeske O."/>
            <person name="Meyerdierks A."/>
            <person name="Storesund J.E."/>
            <person name="Kallscheuer N."/>
            <person name="Luecker S."/>
            <person name="Lage O.M."/>
            <person name="Pohl T."/>
            <person name="Merkel B.J."/>
            <person name="Hornburger P."/>
            <person name="Mueller R.-W."/>
            <person name="Bruemmer F."/>
            <person name="Labrenz M."/>
            <person name="Spormann A.M."/>
            <person name="Op den Camp H."/>
            <person name="Overmann J."/>
            <person name="Amann R."/>
            <person name="Jetten M.S.M."/>
            <person name="Mascher T."/>
            <person name="Medema M.H."/>
            <person name="Devos D.P."/>
            <person name="Kaster A.-K."/>
            <person name="Ovreas L."/>
            <person name="Rohde M."/>
            <person name="Galperin M.Y."/>
            <person name="Jogler C."/>
        </authorList>
    </citation>
    <scope>NUCLEOTIDE SEQUENCE [LARGE SCALE GENOMIC DNA]</scope>
    <source>
        <strain evidence="7 8">CA12</strain>
    </source>
</reference>
<feature type="transmembrane region" description="Helical" evidence="6">
    <location>
        <begin position="61"/>
        <end position="82"/>
    </location>
</feature>
<evidence type="ECO:0000256" key="2">
    <source>
        <dbReference type="ARBA" id="ARBA00010350"/>
    </source>
</evidence>
<dbReference type="GO" id="GO:0006508">
    <property type="term" value="P:proteolysis"/>
    <property type="evidence" value="ECO:0007669"/>
    <property type="project" value="UniProtKB-KW"/>
</dbReference>
<keyword evidence="7" id="KW-0645">Protease</keyword>
<dbReference type="AlphaFoldDB" id="A0A517PDC1"/>
<name>A0A517PDC1_9PLAN</name>
<evidence type="ECO:0000256" key="3">
    <source>
        <dbReference type="ARBA" id="ARBA00022692"/>
    </source>
</evidence>
<feature type="transmembrane region" description="Helical" evidence="6">
    <location>
        <begin position="183"/>
        <end position="201"/>
    </location>
</feature>
<keyword evidence="5 6" id="KW-0472">Membrane</keyword>
<dbReference type="EMBL" id="CP036265">
    <property type="protein sequence ID" value="QDT17369.1"/>
    <property type="molecule type" value="Genomic_DNA"/>
</dbReference>
<keyword evidence="7" id="KW-0378">Hydrolase</keyword>
<evidence type="ECO:0000256" key="6">
    <source>
        <dbReference type="RuleBase" id="RU004379"/>
    </source>
</evidence>
<keyword evidence="4 6" id="KW-1133">Transmembrane helix</keyword>
<dbReference type="PANTHER" id="PTHR23291">
    <property type="entry name" value="BAX INHIBITOR-RELATED"/>
    <property type="match status" value="1"/>
</dbReference>
<comment type="subcellular location">
    <subcellularLocation>
        <location evidence="1">Membrane</location>
        <topology evidence="1">Multi-pass membrane protein</topology>
    </subcellularLocation>
</comment>
<proteinExistence type="inferred from homology"/>
<protein>
    <submittedName>
        <fullName evidence="7">Modulator of FtsH protease YccA</fullName>
    </submittedName>
</protein>
<keyword evidence="8" id="KW-1185">Reference proteome</keyword>
<feature type="transmembrane region" description="Helical" evidence="6">
    <location>
        <begin position="155"/>
        <end position="177"/>
    </location>
</feature>
<organism evidence="7 8">
    <name type="scientific">Alienimonas californiensis</name>
    <dbReference type="NCBI Taxonomy" id="2527989"/>
    <lineage>
        <taxon>Bacteria</taxon>
        <taxon>Pseudomonadati</taxon>
        <taxon>Planctomycetota</taxon>
        <taxon>Planctomycetia</taxon>
        <taxon>Planctomycetales</taxon>
        <taxon>Planctomycetaceae</taxon>
        <taxon>Alienimonas</taxon>
    </lineage>
</organism>
<feature type="transmembrane region" description="Helical" evidence="6">
    <location>
        <begin position="213"/>
        <end position="232"/>
    </location>
</feature>
<dbReference type="KEGG" id="acaf:CA12_34900"/>
<dbReference type="OrthoDB" id="5177430at2"/>
<dbReference type="PANTHER" id="PTHR23291:SF50">
    <property type="entry name" value="PROTEIN LIFEGUARD 4"/>
    <property type="match status" value="1"/>
</dbReference>
<feature type="transmembrane region" description="Helical" evidence="6">
    <location>
        <begin position="35"/>
        <end position="55"/>
    </location>
</feature>
<keyword evidence="3 6" id="KW-0812">Transmembrane</keyword>
<feature type="transmembrane region" description="Helical" evidence="6">
    <location>
        <begin position="102"/>
        <end position="121"/>
    </location>
</feature>
<gene>
    <name evidence="7" type="primary">yccA</name>
    <name evidence="7" type="ORF">CA12_34900</name>
</gene>
<dbReference type="Proteomes" id="UP000318741">
    <property type="component" value="Chromosome"/>
</dbReference>
<dbReference type="Pfam" id="PF01027">
    <property type="entry name" value="Bax1-I"/>
    <property type="match status" value="1"/>
</dbReference>
<accession>A0A517PDC1</accession>
<dbReference type="GO" id="GO:0005886">
    <property type="term" value="C:plasma membrane"/>
    <property type="evidence" value="ECO:0007669"/>
    <property type="project" value="TreeGrafter"/>
</dbReference>
<feature type="transmembrane region" description="Helical" evidence="6">
    <location>
        <begin position="127"/>
        <end position="148"/>
    </location>
</feature>
<evidence type="ECO:0000256" key="4">
    <source>
        <dbReference type="ARBA" id="ARBA00022989"/>
    </source>
</evidence>
<sequence length="241" mass="25706">MSFGGAADDYELSSGYGFAADAIASERAGFIRRTYAHLLTAILIFCGIEGLFLTVEPIRNALLALIGGNWWIALILFMGASWIAQKWAHSDASSPGKQYLGLALYVVAEALIFVPLLTYASLIDGNIIPMAGLITAVIFGGLTAAVFVSGADFSFLRGALSIGMFAALGLIVAGLLFGFSLGLWFSVGMIVLLSGYILYDTSNVLHHYHTNQHVAASLALFASVATLFFYVVRLLSIMSDD</sequence>
<dbReference type="GO" id="GO:0008233">
    <property type="term" value="F:peptidase activity"/>
    <property type="evidence" value="ECO:0007669"/>
    <property type="project" value="UniProtKB-KW"/>
</dbReference>
<comment type="similarity">
    <text evidence="2 6">Belongs to the BI1 family.</text>
</comment>
<dbReference type="InterPro" id="IPR006214">
    <property type="entry name" value="Bax_inhibitor_1-related"/>
</dbReference>
<evidence type="ECO:0000256" key="5">
    <source>
        <dbReference type="ARBA" id="ARBA00023136"/>
    </source>
</evidence>